<feature type="binding site" evidence="1">
    <location>
        <begin position="122"/>
        <end position="123"/>
    </location>
    <ligand>
        <name>ATP</name>
        <dbReference type="ChEBI" id="CHEBI:30616"/>
    </ligand>
</feature>
<dbReference type="PIRSF" id="PIRSF005303">
    <property type="entry name" value="Thiam_monoph_kin"/>
    <property type="match status" value="1"/>
</dbReference>
<dbReference type="SUPFAM" id="SSF55326">
    <property type="entry name" value="PurM N-terminal domain-like"/>
    <property type="match status" value="1"/>
</dbReference>
<dbReference type="Gene3D" id="3.30.1330.10">
    <property type="entry name" value="PurM-like, N-terminal domain"/>
    <property type="match status" value="1"/>
</dbReference>
<proteinExistence type="inferred from homology"/>
<feature type="binding site" evidence="1">
    <location>
        <position position="28"/>
    </location>
    <ligand>
        <name>Mg(2+)</name>
        <dbReference type="ChEBI" id="CHEBI:18420"/>
        <label>4</label>
    </ligand>
</feature>
<dbReference type="CDD" id="cd02194">
    <property type="entry name" value="ThiL"/>
    <property type="match status" value="1"/>
</dbReference>
<organism evidence="4 5">
    <name type="scientific">Pueribacillus theae</name>
    <dbReference type="NCBI Taxonomy" id="2171751"/>
    <lineage>
        <taxon>Bacteria</taxon>
        <taxon>Bacillati</taxon>
        <taxon>Bacillota</taxon>
        <taxon>Bacilli</taxon>
        <taxon>Bacillales</taxon>
        <taxon>Bacillaceae</taxon>
        <taxon>Pueribacillus</taxon>
    </lineage>
</organism>
<dbReference type="AlphaFoldDB" id="A0A2U1JME2"/>
<name>A0A2U1JME2_9BACI</name>
<feature type="domain" description="PurM-like C-terminal" evidence="3">
    <location>
        <begin position="153"/>
        <end position="305"/>
    </location>
</feature>
<evidence type="ECO:0000259" key="2">
    <source>
        <dbReference type="Pfam" id="PF00586"/>
    </source>
</evidence>
<dbReference type="EC" id="2.7.4.16" evidence="1"/>
<keyword evidence="1" id="KW-0808">Transferase</keyword>
<comment type="function">
    <text evidence="1">Catalyzes the ATP-dependent phosphorylation of thiamine-monophosphate (TMP) to form thiamine-pyrophosphate (TPP), the active form of vitamin B1.</text>
</comment>
<feature type="binding site" evidence="1">
    <location>
        <position position="149"/>
    </location>
    <ligand>
        <name>ATP</name>
        <dbReference type="ChEBI" id="CHEBI:30616"/>
    </ligand>
</feature>
<dbReference type="InterPro" id="IPR036921">
    <property type="entry name" value="PurM-like_N_sf"/>
</dbReference>
<accession>A0A2U1JME2</accession>
<dbReference type="InterPro" id="IPR010918">
    <property type="entry name" value="PurM-like_C_dom"/>
</dbReference>
<dbReference type="HAMAP" id="MF_02128">
    <property type="entry name" value="TMP_kinase"/>
    <property type="match status" value="1"/>
</dbReference>
<dbReference type="SUPFAM" id="SSF56042">
    <property type="entry name" value="PurM C-terminal domain-like"/>
    <property type="match status" value="1"/>
</dbReference>
<feature type="binding site" evidence="1">
    <location>
        <position position="45"/>
    </location>
    <ligand>
        <name>Mg(2+)</name>
        <dbReference type="ChEBI" id="CHEBI:18420"/>
        <label>2</label>
    </ligand>
</feature>
<comment type="similarity">
    <text evidence="1">Belongs to the thiamine-monophosphate kinase family.</text>
</comment>
<dbReference type="Proteomes" id="UP000245998">
    <property type="component" value="Unassembled WGS sequence"/>
</dbReference>
<gene>
    <name evidence="1" type="primary">thiL</name>
    <name evidence="4" type="ORF">DCC39_17545</name>
</gene>
<feature type="binding site" evidence="1">
    <location>
        <position position="74"/>
    </location>
    <ligand>
        <name>Mg(2+)</name>
        <dbReference type="ChEBI" id="CHEBI:18420"/>
        <label>2</label>
    </ligand>
</feature>
<comment type="caution">
    <text evidence="1">Lacks conserved residue(s) required for the propagation of feature annotation.</text>
</comment>
<dbReference type="EMBL" id="QCZG01000060">
    <property type="protein sequence ID" value="PWA06341.1"/>
    <property type="molecule type" value="Genomic_DNA"/>
</dbReference>
<evidence type="ECO:0000259" key="3">
    <source>
        <dbReference type="Pfam" id="PF02769"/>
    </source>
</evidence>
<feature type="binding site" evidence="1">
    <location>
        <position position="221"/>
    </location>
    <ligand>
        <name>Mg(2+)</name>
        <dbReference type="ChEBI" id="CHEBI:18420"/>
        <label>5</label>
    </ligand>
</feature>
<comment type="caution">
    <text evidence="4">The sequence shown here is derived from an EMBL/GenBank/DDBJ whole genome shotgun (WGS) entry which is preliminary data.</text>
</comment>
<dbReference type="InterPro" id="IPR016188">
    <property type="entry name" value="PurM-like_N"/>
</dbReference>
<evidence type="ECO:0000256" key="1">
    <source>
        <dbReference type="HAMAP-Rule" id="MF_02128"/>
    </source>
</evidence>
<feature type="binding site" evidence="1">
    <location>
        <position position="268"/>
    </location>
    <ligand>
        <name>substrate</name>
    </ligand>
</feature>
<dbReference type="InterPro" id="IPR006283">
    <property type="entry name" value="ThiL-like"/>
</dbReference>
<keyword evidence="1" id="KW-0784">Thiamine biosynthesis</keyword>
<reference evidence="4 5" key="1">
    <citation type="submission" date="2018-04" db="EMBL/GenBank/DDBJ databases">
        <title>Camelliibacillus theae gen. nov., sp. nov., isolated from Pu'er tea.</title>
        <authorList>
            <person name="Niu L."/>
        </authorList>
    </citation>
    <scope>NUCLEOTIDE SEQUENCE [LARGE SCALE GENOMIC DNA]</scope>
    <source>
        <strain evidence="4 5">T8</strain>
    </source>
</reference>
<comment type="catalytic activity">
    <reaction evidence="1">
        <text>thiamine phosphate + ATP = thiamine diphosphate + ADP</text>
        <dbReference type="Rhea" id="RHEA:15913"/>
        <dbReference type="ChEBI" id="CHEBI:30616"/>
        <dbReference type="ChEBI" id="CHEBI:37575"/>
        <dbReference type="ChEBI" id="CHEBI:58937"/>
        <dbReference type="ChEBI" id="CHEBI:456216"/>
        <dbReference type="EC" id="2.7.4.16"/>
    </reaction>
</comment>
<feature type="binding site" evidence="1">
    <location>
        <position position="218"/>
    </location>
    <ligand>
        <name>Mg(2+)</name>
        <dbReference type="ChEBI" id="CHEBI:18420"/>
        <label>3</label>
    </ligand>
</feature>
<feature type="binding site" evidence="1">
    <location>
        <position position="220"/>
    </location>
    <ligand>
        <name>ATP</name>
        <dbReference type="ChEBI" id="CHEBI:30616"/>
    </ligand>
</feature>
<feature type="binding site" evidence="1">
    <location>
        <position position="105"/>
    </location>
    <ligand>
        <name>ATP</name>
        <dbReference type="ChEBI" id="CHEBI:30616"/>
    </ligand>
</feature>
<feature type="binding site" evidence="1">
    <location>
        <position position="52"/>
    </location>
    <ligand>
        <name>substrate</name>
    </ligand>
</feature>
<comment type="miscellaneous">
    <text evidence="1">Reaction mechanism of ThiL seems to utilize a direct, inline transfer of the gamma-phosphate of ATP to TMP rather than a phosphorylated enzyme intermediate.</text>
</comment>
<feature type="binding site" evidence="1">
    <location>
        <position position="28"/>
    </location>
    <ligand>
        <name>Mg(2+)</name>
        <dbReference type="ChEBI" id="CHEBI:18420"/>
        <label>3</label>
    </ligand>
</feature>
<keyword evidence="1" id="KW-0479">Metal-binding</keyword>
<keyword evidence="5" id="KW-1185">Reference proteome</keyword>
<dbReference type="RefSeq" id="WP_116556192.1">
    <property type="nucleotide sequence ID" value="NZ_QCZG01000060.1"/>
</dbReference>
<sequence length="331" mass="36743">MKDEFAFIQSLLPKKQYHRSLIKGIGDDAALFHHGDEYDTVVCVDTLVENIHFKRCTMLPAHIGYKALAVNLSDIAAMGGIPNYYLVSIAVPKKGWKDCEVKEIYDGMNELAERFKVDLIGGDTVSSNQELVITVTAIGTVAKGRRLFRQNSKSGDVVFVTDFLGASAAGLSLLLEHGMNYPYAKEQRELIEQHQKPNPQIKAGLLLVNMGVRAALNDISDGIASEANELAEASGKTIVLDYGKIPKHPALGSFSNKEIEDFVLYGGEDFQLIGTANKKNWDQIQSAFHEANIKITEIGYVKNGEPKVYLLKNHSPFILDKRGYNHFRKNE</sequence>
<feature type="binding site" evidence="1">
    <location>
        <position position="74"/>
    </location>
    <ligand>
        <name>Mg(2+)</name>
        <dbReference type="ChEBI" id="CHEBI:18420"/>
        <label>4</label>
    </ligand>
</feature>
<dbReference type="GO" id="GO:0005524">
    <property type="term" value="F:ATP binding"/>
    <property type="evidence" value="ECO:0007669"/>
    <property type="project" value="UniProtKB-UniRule"/>
</dbReference>
<dbReference type="Pfam" id="PF02769">
    <property type="entry name" value="AIRS_C"/>
    <property type="match status" value="1"/>
</dbReference>
<evidence type="ECO:0000313" key="5">
    <source>
        <dbReference type="Proteomes" id="UP000245998"/>
    </source>
</evidence>
<dbReference type="GO" id="GO:0009228">
    <property type="term" value="P:thiamine biosynthetic process"/>
    <property type="evidence" value="ECO:0007669"/>
    <property type="project" value="UniProtKB-KW"/>
</dbReference>
<keyword evidence="1" id="KW-0067">ATP-binding</keyword>
<comment type="pathway">
    <text evidence="1">Cofactor biosynthesis; thiamine diphosphate biosynthesis; thiamine diphosphate from thiamine phosphate: step 1/1.</text>
</comment>
<dbReference type="Gene3D" id="3.90.650.10">
    <property type="entry name" value="PurM-like C-terminal domain"/>
    <property type="match status" value="1"/>
</dbReference>
<keyword evidence="1" id="KW-0547">Nucleotide-binding</keyword>
<keyword evidence="1" id="KW-0460">Magnesium</keyword>
<feature type="binding site" evidence="1">
    <location>
        <position position="45"/>
    </location>
    <ligand>
        <name>Mg(2+)</name>
        <dbReference type="ChEBI" id="CHEBI:18420"/>
        <label>1</label>
    </ligand>
</feature>
<evidence type="ECO:0000313" key="4">
    <source>
        <dbReference type="EMBL" id="PWA06341.1"/>
    </source>
</evidence>
<dbReference type="PANTHER" id="PTHR30270">
    <property type="entry name" value="THIAMINE-MONOPHOSPHATE KINASE"/>
    <property type="match status" value="1"/>
</dbReference>
<dbReference type="PANTHER" id="PTHR30270:SF0">
    <property type="entry name" value="THIAMINE-MONOPHOSPHATE KINASE"/>
    <property type="match status" value="1"/>
</dbReference>
<dbReference type="NCBIfam" id="TIGR01379">
    <property type="entry name" value="thiL"/>
    <property type="match status" value="1"/>
</dbReference>
<keyword evidence="1 4" id="KW-0418">Kinase</keyword>
<feature type="binding site" evidence="1">
    <location>
        <position position="74"/>
    </location>
    <ligand>
        <name>Mg(2+)</name>
        <dbReference type="ChEBI" id="CHEBI:18420"/>
        <label>3</label>
    </ligand>
</feature>
<feature type="binding site" evidence="1">
    <location>
        <position position="324"/>
    </location>
    <ligand>
        <name>substrate</name>
    </ligand>
</feature>
<dbReference type="GO" id="GO:0009030">
    <property type="term" value="F:thiamine-phosphate kinase activity"/>
    <property type="evidence" value="ECO:0007669"/>
    <property type="project" value="UniProtKB-UniRule"/>
</dbReference>
<feature type="domain" description="PurM-like N-terminal" evidence="2">
    <location>
        <begin position="26"/>
        <end position="141"/>
    </location>
</feature>
<dbReference type="GO" id="GO:0000287">
    <property type="term" value="F:magnesium ion binding"/>
    <property type="evidence" value="ECO:0007669"/>
    <property type="project" value="UniProtKB-UniRule"/>
</dbReference>
<dbReference type="OrthoDB" id="9802811at2"/>
<dbReference type="InterPro" id="IPR036676">
    <property type="entry name" value="PurM-like_C_sf"/>
</dbReference>
<dbReference type="Pfam" id="PF00586">
    <property type="entry name" value="AIRS"/>
    <property type="match status" value="1"/>
</dbReference>
<dbReference type="UniPathway" id="UPA00060">
    <property type="reaction ID" value="UER00142"/>
</dbReference>
<protein>
    <recommendedName>
        <fullName evidence="1">Thiamine-monophosphate kinase</fullName>
        <shortName evidence="1">TMP kinase</shortName>
        <shortName evidence="1">Thiamine-phosphate kinase</shortName>
        <ecNumber evidence="1">2.7.4.16</ecNumber>
    </recommendedName>
</protein>
<feature type="binding site" evidence="1">
    <location>
        <position position="123"/>
    </location>
    <ligand>
        <name>Mg(2+)</name>
        <dbReference type="ChEBI" id="CHEBI:18420"/>
        <label>1</label>
    </ligand>
</feature>
<dbReference type="GO" id="GO:0009229">
    <property type="term" value="P:thiamine diphosphate biosynthetic process"/>
    <property type="evidence" value="ECO:0007669"/>
    <property type="project" value="UniProtKB-UniRule"/>
</dbReference>